<name>A0A098LI08_9BACT</name>
<sequence length="234" mass="28038">MTRTFKEIRLEVKEYWLAETKRKRYINDSIIDSFECLWQNNYTEGDKHNSIFCSIGEWNNHITDILTDRKFDKVIFASSKHNTALFRYYTRLFLVVSEILTDFLDLMVYLNDIKNDKARKLLNIKDHYFTFQEFFDYINNICKHKIGDGRNLAIKYHCLNHHIDYFFLDSGKKKTKKLISIKNLSSIKVDGTEQIEVPRIIDVIKLVINCYNHIDLAFRDNYPSYKTKLSKFEK</sequence>
<gene>
    <name evidence="1" type="ORF">MYP_3301</name>
</gene>
<evidence type="ECO:0000313" key="1">
    <source>
        <dbReference type="EMBL" id="GAL86072.1"/>
    </source>
</evidence>
<evidence type="ECO:0000313" key="2">
    <source>
        <dbReference type="Proteomes" id="UP000030185"/>
    </source>
</evidence>
<comment type="caution">
    <text evidence="1">The sequence shown here is derived from an EMBL/GenBank/DDBJ whole genome shotgun (WGS) entry which is preliminary data.</text>
</comment>
<dbReference type="AlphaFoldDB" id="A0A098LI08"/>
<accession>A0A098LI08</accession>
<reference evidence="1 2" key="1">
    <citation type="submission" date="2014-09" db="EMBL/GenBank/DDBJ databases">
        <title>Sporocytophaga myxococcoides PG-01 genome sequencing.</title>
        <authorList>
            <person name="Liu L."/>
            <person name="Gao P.J."/>
            <person name="Chen G.J."/>
            <person name="Wang L.S."/>
        </authorList>
    </citation>
    <scope>NUCLEOTIDE SEQUENCE [LARGE SCALE GENOMIC DNA]</scope>
    <source>
        <strain evidence="1 2">PG-01</strain>
    </source>
</reference>
<proteinExistence type="predicted"/>
<protein>
    <submittedName>
        <fullName evidence="1">Uncharacterized protein</fullName>
    </submittedName>
</protein>
<keyword evidence="2" id="KW-1185">Reference proteome</keyword>
<dbReference type="EMBL" id="BBLT01000006">
    <property type="protein sequence ID" value="GAL86072.1"/>
    <property type="molecule type" value="Genomic_DNA"/>
</dbReference>
<organism evidence="1 2">
    <name type="scientific">Sporocytophaga myxococcoides</name>
    <dbReference type="NCBI Taxonomy" id="153721"/>
    <lineage>
        <taxon>Bacteria</taxon>
        <taxon>Pseudomonadati</taxon>
        <taxon>Bacteroidota</taxon>
        <taxon>Cytophagia</taxon>
        <taxon>Cytophagales</taxon>
        <taxon>Cytophagaceae</taxon>
        <taxon>Sporocytophaga</taxon>
    </lineage>
</organism>
<dbReference type="Proteomes" id="UP000030185">
    <property type="component" value="Unassembled WGS sequence"/>
</dbReference>